<evidence type="ECO:0008006" key="5">
    <source>
        <dbReference type="Google" id="ProtNLM"/>
    </source>
</evidence>
<evidence type="ECO:0000313" key="4">
    <source>
        <dbReference type="Proteomes" id="UP000019488"/>
    </source>
</evidence>
<dbReference type="Proteomes" id="UP000019488">
    <property type="component" value="Unassembled WGS sequence"/>
</dbReference>
<dbReference type="RefSeq" id="WP_081759873.1">
    <property type="nucleotide sequence ID" value="NZ_AZFY01000104.1"/>
</dbReference>
<feature type="chain" id="PRO_5039031577" description="Lipoprotein" evidence="2">
    <location>
        <begin position="20"/>
        <end position="214"/>
    </location>
</feature>
<dbReference type="STRING" id="1423743.FD41_GL000641"/>
<reference evidence="3" key="1">
    <citation type="journal article" date="2014" name="Genome Announc.">
        <title>Draft Genome Sequences of Two Lactobacillus Strains, L. farraginis JCM 14108T and L. composti JCM 14202T, Isolated from Compost of Distilled Shochu Residue.</title>
        <authorList>
            <person name="Yuki M."/>
            <person name="Oshima K."/>
            <person name="Suda W."/>
            <person name="Kitahara M."/>
            <person name="Kitamura K."/>
            <person name="Iida T."/>
            <person name="Hattori M."/>
            <person name="Ohkuma M."/>
        </authorList>
    </citation>
    <scope>NUCLEOTIDE SEQUENCE [LARGE SCALE GENOMIC DNA]</scope>
    <source>
        <strain evidence="3">JCM 14108</strain>
    </source>
</reference>
<dbReference type="Pfam" id="PF12978">
    <property type="entry name" value="DUF3862"/>
    <property type="match status" value="1"/>
</dbReference>
<dbReference type="InterPro" id="IPR024418">
    <property type="entry name" value="DUF3862"/>
</dbReference>
<gene>
    <name evidence="3" type="ORF">JCM14108_1896</name>
</gene>
<feature type="signal peptide" evidence="2">
    <location>
        <begin position="1"/>
        <end position="19"/>
    </location>
</feature>
<sequence>MKKLIIIFAVCFVSISLTACSNNGNQKNSHNASSKTAQSFAGASRNKAISRSDYHHIKLGNIASPKDGTTQKQVLRVFGKPNSKSRVTVEGTTDKKAAVQYSWTRLSDGFRAAAVTVEFLNNHAIGKGYLQATRSKRHYPAKSRFQNLNLGTSYQTVIRDLGNPDAESLTGQGEVSAHNLTYIISKNGRAYNLLFAGNRLTSKTIITTKVHDTN</sequence>
<evidence type="ECO:0000256" key="1">
    <source>
        <dbReference type="ARBA" id="ARBA00022729"/>
    </source>
</evidence>
<accession>X0PJT5</accession>
<dbReference type="AlphaFoldDB" id="X0PJT5"/>
<comment type="caution">
    <text evidence="3">The sequence shown here is derived from an EMBL/GenBank/DDBJ whole genome shotgun (WGS) entry which is preliminary data.</text>
</comment>
<dbReference type="EMBL" id="BAKI01000019">
    <property type="protein sequence ID" value="GAF36901.1"/>
    <property type="molecule type" value="Genomic_DNA"/>
</dbReference>
<keyword evidence="1 2" id="KW-0732">Signal</keyword>
<protein>
    <recommendedName>
        <fullName evidence="5">Lipoprotein</fullName>
    </recommendedName>
</protein>
<dbReference type="Gene3D" id="3.30.1450.10">
    <property type="match status" value="2"/>
</dbReference>
<dbReference type="InterPro" id="IPR037873">
    <property type="entry name" value="BamE-like"/>
</dbReference>
<evidence type="ECO:0000313" key="3">
    <source>
        <dbReference type="EMBL" id="GAF36901.1"/>
    </source>
</evidence>
<name>X0PJT5_9LACO</name>
<evidence type="ECO:0000256" key="2">
    <source>
        <dbReference type="SAM" id="SignalP"/>
    </source>
</evidence>
<dbReference type="eggNOG" id="ENOG50309WS">
    <property type="taxonomic scope" value="Bacteria"/>
</dbReference>
<proteinExistence type="predicted"/>
<organism evidence="3 4">
    <name type="scientific">Lentilactobacillus farraginis DSM 18382 = JCM 14108</name>
    <dbReference type="NCBI Taxonomy" id="1423743"/>
    <lineage>
        <taxon>Bacteria</taxon>
        <taxon>Bacillati</taxon>
        <taxon>Bacillota</taxon>
        <taxon>Bacilli</taxon>
        <taxon>Lactobacillales</taxon>
        <taxon>Lactobacillaceae</taxon>
        <taxon>Lentilactobacillus</taxon>
    </lineage>
</organism>
<dbReference type="PROSITE" id="PS51257">
    <property type="entry name" value="PROKAR_LIPOPROTEIN"/>
    <property type="match status" value="1"/>
</dbReference>